<protein>
    <submittedName>
        <fullName evidence="6">Protein-S-isoprenylcysteine O-methyltransferase Ste14</fullName>
    </submittedName>
</protein>
<dbReference type="Proteomes" id="UP000220034">
    <property type="component" value="Unassembled WGS sequence"/>
</dbReference>
<comment type="subcellular location">
    <subcellularLocation>
        <location evidence="1">Endomembrane system</location>
        <topology evidence="1">Multi-pass membrane protein</topology>
    </subcellularLocation>
</comment>
<dbReference type="OrthoDB" id="9811969at2"/>
<keyword evidence="4 5" id="KW-0472">Membrane</keyword>
<keyword evidence="3 5" id="KW-1133">Transmembrane helix</keyword>
<feature type="transmembrane region" description="Helical" evidence="5">
    <location>
        <begin position="100"/>
        <end position="127"/>
    </location>
</feature>
<keyword evidence="7" id="KW-1185">Reference proteome</keyword>
<dbReference type="RefSeq" id="WP_097931863.1">
    <property type="nucleotide sequence ID" value="NZ_OCTN01000010.1"/>
</dbReference>
<dbReference type="GO" id="GO:0012505">
    <property type="term" value="C:endomembrane system"/>
    <property type="evidence" value="ECO:0007669"/>
    <property type="project" value="UniProtKB-SubCell"/>
</dbReference>
<evidence type="ECO:0000256" key="4">
    <source>
        <dbReference type="ARBA" id="ARBA00023136"/>
    </source>
</evidence>
<evidence type="ECO:0000313" key="6">
    <source>
        <dbReference type="EMBL" id="SOH95404.1"/>
    </source>
</evidence>
<evidence type="ECO:0000256" key="2">
    <source>
        <dbReference type="ARBA" id="ARBA00022692"/>
    </source>
</evidence>
<dbReference type="PANTHER" id="PTHR43847">
    <property type="entry name" value="BLL3993 PROTEIN"/>
    <property type="match status" value="1"/>
</dbReference>
<keyword evidence="6" id="KW-0489">Methyltransferase</keyword>
<name>A0A2C9CVR9_9RHOB</name>
<evidence type="ECO:0000256" key="1">
    <source>
        <dbReference type="ARBA" id="ARBA00004127"/>
    </source>
</evidence>
<dbReference type="InterPro" id="IPR007318">
    <property type="entry name" value="Phopholipid_MeTrfase"/>
</dbReference>
<dbReference type="InterPro" id="IPR052527">
    <property type="entry name" value="Metal_cation-efflux_comp"/>
</dbReference>
<evidence type="ECO:0000313" key="7">
    <source>
        <dbReference type="Proteomes" id="UP000220034"/>
    </source>
</evidence>
<dbReference type="Gene3D" id="1.20.120.1630">
    <property type="match status" value="1"/>
</dbReference>
<dbReference type="Pfam" id="PF04191">
    <property type="entry name" value="PEMT"/>
    <property type="match status" value="1"/>
</dbReference>
<dbReference type="GO" id="GO:0008168">
    <property type="term" value="F:methyltransferase activity"/>
    <property type="evidence" value="ECO:0007669"/>
    <property type="project" value="UniProtKB-KW"/>
</dbReference>
<dbReference type="GO" id="GO:0032259">
    <property type="term" value="P:methylation"/>
    <property type="evidence" value="ECO:0007669"/>
    <property type="project" value="UniProtKB-KW"/>
</dbReference>
<organism evidence="6 7">
    <name type="scientific">Pontivivens marinum</name>
    <dbReference type="NCBI Taxonomy" id="1690039"/>
    <lineage>
        <taxon>Bacteria</taxon>
        <taxon>Pseudomonadati</taxon>
        <taxon>Pseudomonadota</taxon>
        <taxon>Alphaproteobacteria</taxon>
        <taxon>Rhodobacterales</taxon>
        <taxon>Paracoccaceae</taxon>
        <taxon>Pontivivens</taxon>
    </lineage>
</organism>
<feature type="transmembrane region" description="Helical" evidence="5">
    <location>
        <begin position="9"/>
        <end position="30"/>
    </location>
</feature>
<feature type="transmembrane region" description="Helical" evidence="5">
    <location>
        <begin position="42"/>
        <end position="65"/>
    </location>
</feature>
<keyword evidence="2 5" id="KW-0812">Transmembrane</keyword>
<dbReference type="EMBL" id="OCTN01000010">
    <property type="protein sequence ID" value="SOH95404.1"/>
    <property type="molecule type" value="Genomic_DNA"/>
</dbReference>
<proteinExistence type="predicted"/>
<accession>A0A2C9CVR9</accession>
<dbReference type="PANTHER" id="PTHR43847:SF1">
    <property type="entry name" value="BLL3993 PROTEIN"/>
    <property type="match status" value="1"/>
</dbReference>
<dbReference type="AlphaFoldDB" id="A0A2C9CVR9"/>
<evidence type="ECO:0000256" key="5">
    <source>
        <dbReference type="SAM" id="Phobius"/>
    </source>
</evidence>
<reference evidence="7" key="1">
    <citation type="submission" date="2017-09" db="EMBL/GenBank/DDBJ databases">
        <authorList>
            <person name="Varghese N."/>
            <person name="Submissions S."/>
        </authorList>
    </citation>
    <scope>NUCLEOTIDE SEQUENCE [LARGE SCALE GENOMIC DNA]</scope>
    <source>
        <strain evidence="7">C7</strain>
    </source>
</reference>
<sequence length="156" mass="17014">MANADSPNIVFYPPVLFAMAPIVALVLQRIAPLGLLEPAGDVQQAVGIAILALALALGLWGVVVFKRAGTNVSPHTPALLIVSSGPYRFSRNPMYIAIELVQLGLGLAVSMEWSIIIAPLALIALHYGVVLREEAYLTEKFGDQYTEYKQQTRRWL</sequence>
<keyword evidence="6" id="KW-0808">Transferase</keyword>
<gene>
    <name evidence="6" type="ORF">SAMN06273572_11078</name>
</gene>
<evidence type="ECO:0000256" key="3">
    <source>
        <dbReference type="ARBA" id="ARBA00022989"/>
    </source>
</evidence>